<evidence type="ECO:0000313" key="1">
    <source>
        <dbReference type="EMBL" id="MCQ4838547.1"/>
    </source>
</evidence>
<dbReference type="EMBL" id="JANFZH010000002">
    <property type="protein sequence ID" value="MCQ4838547.1"/>
    <property type="molecule type" value="Genomic_DNA"/>
</dbReference>
<reference evidence="1 2" key="1">
    <citation type="submission" date="2022-06" db="EMBL/GenBank/DDBJ databases">
        <title>Isolation of gut microbiota from human fecal samples.</title>
        <authorList>
            <person name="Pamer E.G."/>
            <person name="Barat B."/>
            <person name="Waligurski E."/>
            <person name="Medina S."/>
            <person name="Paddock L."/>
            <person name="Mostad J."/>
        </authorList>
    </citation>
    <scope>NUCLEOTIDE SEQUENCE [LARGE SCALE GENOMIC DNA]</scope>
    <source>
        <strain evidence="1 2">DFI.9.73</strain>
    </source>
</reference>
<dbReference type="RefSeq" id="WP_256191465.1">
    <property type="nucleotide sequence ID" value="NZ_JANFZG010000001.1"/>
</dbReference>
<proteinExistence type="predicted"/>
<dbReference type="Proteomes" id="UP001524473">
    <property type="component" value="Unassembled WGS sequence"/>
</dbReference>
<name>A0ABT1RV45_9FIRM</name>
<accession>A0ABT1RV45</accession>
<evidence type="ECO:0000313" key="2">
    <source>
        <dbReference type="Proteomes" id="UP001524473"/>
    </source>
</evidence>
<protein>
    <submittedName>
        <fullName evidence="1">Uncharacterized protein</fullName>
    </submittedName>
</protein>
<sequence>MLRDFAIFKAMPKNLMLLLNAGIPGKLNEIKPGRSLKEAFQTAFYSRRQQE</sequence>
<keyword evidence="2" id="KW-1185">Reference proteome</keyword>
<organism evidence="1 2">
    <name type="scientific">Neglectibacter timonensis</name>
    <dbReference type="NCBI Taxonomy" id="1776382"/>
    <lineage>
        <taxon>Bacteria</taxon>
        <taxon>Bacillati</taxon>
        <taxon>Bacillota</taxon>
        <taxon>Clostridia</taxon>
        <taxon>Eubacteriales</taxon>
        <taxon>Oscillospiraceae</taxon>
        <taxon>Neglectibacter</taxon>
    </lineage>
</organism>
<gene>
    <name evidence="1" type="ORF">NE695_01300</name>
</gene>
<comment type="caution">
    <text evidence="1">The sequence shown here is derived from an EMBL/GenBank/DDBJ whole genome shotgun (WGS) entry which is preliminary data.</text>
</comment>